<name>A0A550CPG1_9AGAR</name>
<dbReference type="OrthoDB" id="3258969at2759"/>
<evidence type="ECO:0000313" key="3">
    <source>
        <dbReference type="Proteomes" id="UP000320762"/>
    </source>
</evidence>
<feature type="compositionally biased region" description="Polar residues" evidence="1">
    <location>
        <begin position="244"/>
        <end position="261"/>
    </location>
</feature>
<reference evidence="2 3" key="1">
    <citation type="journal article" date="2019" name="New Phytol.">
        <title>Comparative genomics reveals unique wood-decay strategies and fruiting body development in the Schizophyllaceae.</title>
        <authorList>
            <person name="Almasi E."/>
            <person name="Sahu N."/>
            <person name="Krizsan K."/>
            <person name="Balint B."/>
            <person name="Kovacs G.M."/>
            <person name="Kiss B."/>
            <person name="Cseklye J."/>
            <person name="Drula E."/>
            <person name="Henrissat B."/>
            <person name="Nagy I."/>
            <person name="Chovatia M."/>
            <person name="Adam C."/>
            <person name="LaButti K."/>
            <person name="Lipzen A."/>
            <person name="Riley R."/>
            <person name="Grigoriev I.V."/>
            <person name="Nagy L.G."/>
        </authorList>
    </citation>
    <scope>NUCLEOTIDE SEQUENCE [LARGE SCALE GENOMIC DNA]</scope>
    <source>
        <strain evidence="2 3">NL-1724</strain>
    </source>
</reference>
<organism evidence="2 3">
    <name type="scientific">Schizophyllum amplum</name>
    <dbReference type="NCBI Taxonomy" id="97359"/>
    <lineage>
        <taxon>Eukaryota</taxon>
        <taxon>Fungi</taxon>
        <taxon>Dikarya</taxon>
        <taxon>Basidiomycota</taxon>
        <taxon>Agaricomycotina</taxon>
        <taxon>Agaricomycetes</taxon>
        <taxon>Agaricomycetidae</taxon>
        <taxon>Agaricales</taxon>
        <taxon>Schizophyllaceae</taxon>
        <taxon>Schizophyllum</taxon>
    </lineage>
</organism>
<keyword evidence="3" id="KW-1185">Reference proteome</keyword>
<dbReference type="EMBL" id="VDMD01000003">
    <property type="protein sequence ID" value="TRM66668.1"/>
    <property type="molecule type" value="Genomic_DNA"/>
</dbReference>
<evidence type="ECO:0000313" key="2">
    <source>
        <dbReference type="EMBL" id="TRM66668.1"/>
    </source>
</evidence>
<gene>
    <name evidence="2" type="ORF">BD626DRAFT_555455</name>
</gene>
<feature type="compositionally biased region" description="Low complexity" evidence="1">
    <location>
        <begin position="262"/>
        <end position="280"/>
    </location>
</feature>
<feature type="compositionally biased region" description="Basic and acidic residues" evidence="1">
    <location>
        <begin position="292"/>
        <end position="314"/>
    </location>
</feature>
<comment type="caution">
    <text evidence="2">The sequence shown here is derived from an EMBL/GenBank/DDBJ whole genome shotgun (WGS) entry which is preliminary data.</text>
</comment>
<feature type="region of interest" description="Disordered" evidence="1">
    <location>
        <begin position="239"/>
        <end position="378"/>
    </location>
</feature>
<feature type="compositionally biased region" description="Polar residues" evidence="1">
    <location>
        <begin position="281"/>
        <end position="291"/>
    </location>
</feature>
<feature type="compositionally biased region" description="Basic and acidic residues" evidence="1">
    <location>
        <begin position="335"/>
        <end position="349"/>
    </location>
</feature>
<accession>A0A550CPG1</accession>
<dbReference type="AlphaFoldDB" id="A0A550CPG1"/>
<dbReference type="Proteomes" id="UP000320762">
    <property type="component" value="Unassembled WGS sequence"/>
</dbReference>
<evidence type="ECO:0000256" key="1">
    <source>
        <dbReference type="SAM" id="MobiDB-lite"/>
    </source>
</evidence>
<feature type="region of interest" description="Disordered" evidence="1">
    <location>
        <begin position="180"/>
        <end position="217"/>
    </location>
</feature>
<protein>
    <submittedName>
        <fullName evidence="2">Uncharacterized protein</fullName>
    </submittedName>
</protein>
<proteinExistence type="predicted"/>
<sequence>MPHPRAVPRLRQSLKQSLRQCVAITPQKSCSPHTLSPVYGLRQASSLSAARAFSTSPAARIGSSSYNDDNVVPDFYVQRKEKRAAGKGAAPVADDKKRDPSLMEHLSDGLLSDEIVASTRRLKSKIPKEMYNEDGVLVHPSGFVIPTPSVGKTPARRERERDLAKQTAAVAERVLEEDFGSVSAHTKAKRRKVPVEVTHQDGSVSHPSGFVPPTPADSFDNLFAWEDAENANSEAQARLRNNRPKSSGEATHHQTGMLQEQPSHTSGTAAGGAPTATSNPRSTQTDPGDSTSRSRDDILLQEQRESIQRRKEQEGGLMTELTAGVLAGGVSASTEPRDGKKPTAFKTEDGVQTAQHPPEFIEQHPPPEQPKMATKKPE</sequence>